<dbReference type="OrthoDB" id="72772at2759"/>
<dbReference type="PANTHER" id="PTHR15157">
    <property type="entry name" value="UV RADIATION RESISTANCE-ASSOCIATED GENE PROTEIN"/>
    <property type="match status" value="1"/>
</dbReference>
<evidence type="ECO:0000313" key="4">
    <source>
        <dbReference type="Proteomes" id="UP000054166"/>
    </source>
</evidence>
<evidence type="ECO:0000313" key="3">
    <source>
        <dbReference type="EMBL" id="KIM84680.1"/>
    </source>
</evidence>
<keyword evidence="4" id="KW-1185">Reference proteome</keyword>
<feature type="region of interest" description="Disordered" evidence="2">
    <location>
        <begin position="498"/>
        <end position="522"/>
    </location>
</feature>
<feature type="compositionally biased region" description="Pro residues" evidence="2">
    <location>
        <begin position="499"/>
        <end position="511"/>
    </location>
</feature>
<dbReference type="GO" id="GO:0005768">
    <property type="term" value="C:endosome"/>
    <property type="evidence" value="ECO:0007669"/>
    <property type="project" value="TreeGrafter"/>
</dbReference>
<feature type="compositionally biased region" description="Low complexity" evidence="2">
    <location>
        <begin position="333"/>
        <end position="346"/>
    </location>
</feature>
<feature type="compositionally biased region" description="Low complexity" evidence="2">
    <location>
        <begin position="282"/>
        <end position="293"/>
    </location>
</feature>
<dbReference type="GO" id="GO:0000323">
    <property type="term" value="C:lytic vacuole"/>
    <property type="evidence" value="ECO:0007669"/>
    <property type="project" value="TreeGrafter"/>
</dbReference>
<sequence>MSVRLNEESTEILNTPLDIDGGSRRRIRHITSIQVRNLTPFPVRDAFASALLQPSEQSQFTSHGHLSDDLDVTVGRKRSRRISANSFNTIKSRKSEEGTMGDEVQSYGMGSPEHRGRLRRGSKVSYSGGGSSGLSTGTGSSGRGFPSAGTTPTVRPNRPRTSSMASSNSSHFRVQTPSVTAPSSLTGPVFFSAMLPDNSQKGLEKVIKSRLVETFISITVPSSSPSSPSRDNQPESPSPSPQSRSSTPPNSVPPQREKFPSMQRKVVSTTNHTIRKGIKVTPSSPSNASKASAMGSPSARRETTSPRPRAPIKSSTLTRTPSSSRLNGKTQVSSPSASSQKTSSPLSPSPRPHIPAPTTATRTQPLRPPIPDYLSQIHRPSTNPSFPIDPLSRHEFAEWTDVSGEKLKVEVWGKVGFDWHGIEDVDRIAKSKGKGKERERNEEWPEDESDRSVWKVLEEWSINLADLVPLPEDLASHPSHLPSNTLLVVLAPHGQTYYLPPPKRSSRPPSPSAGYNSDPESAYKNMRGVGELILPASSRGFADPRGDASIAARKQRNYRRNGNAAHQSGESLKTAGWQDLLKLITLQSVILDTEESLSNVVREIDRMLEGDVIGVLKREASERENLVEDLRIQSSQVEDASDDLRHRIASRREQLRIRKETLAQAQAQLAVDASHQSGLEEELTNERTRLLALQKNFAPTRTTLITALSAIFPIELLSPPDLLFTILSVPLPIPLSSSDPGPPLSLSDHKDVTEDAVATALGYGAQVVQVLAAYLGKGLVYPVTCVGSRSLIRDGISAMVGPRMFPLFSKGVETYRFEYGVFLLNKDIEMLMADRDLRALDMRHTLPNLKNLLLTLTDGDGARLTSSPPALNSPVPSASGLESPRAKSPPTLTLTPSSPHDTDHTRQSGTEIADGNTTPSSGATTPTHDRKTQSLLGLYPLTGFLRTRYPSIVGRPSVKSVAETSEGLENGDASAAAPPHSETGDDDEDRQTIRGVVMESEPMQEGKEPANGQSVVNGEARPWQKEKFLDGAPPLASNA</sequence>
<dbReference type="AlphaFoldDB" id="A0A0C3FKU9"/>
<reference evidence="4" key="2">
    <citation type="submission" date="2015-01" db="EMBL/GenBank/DDBJ databases">
        <title>Evolutionary Origins and Diversification of the Mycorrhizal Mutualists.</title>
        <authorList>
            <consortium name="DOE Joint Genome Institute"/>
            <consortium name="Mycorrhizal Genomics Consortium"/>
            <person name="Kohler A."/>
            <person name="Kuo A."/>
            <person name="Nagy L.G."/>
            <person name="Floudas D."/>
            <person name="Copeland A."/>
            <person name="Barry K.W."/>
            <person name="Cichocki N."/>
            <person name="Veneault-Fourrey C."/>
            <person name="LaButti K."/>
            <person name="Lindquist E.A."/>
            <person name="Lipzen A."/>
            <person name="Lundell T."/>
            <person name="Morin E."/>
            <person name="Murat C."/>
            <person name="Riley R."/>
            <person name="Ohm R."/>
            <person name="Sun H."/>
            <person name="Tunlid A."/>
            <person name="Henrissat B."/>
            <person name="Grigoriev I.V."/>
            <person name="Hibbett D.S."/>
            <person name="Martin F."/>
        </authorList>
    </citation>
    <scope>NUCLEOTIDE SEQUENCE [LARGE SCALE GENOMIC DNA]</scope>
    <source>
        <strain evidence="4">F 1598</strain>
    </source>
</reference>
<feature type="compositionally biased region" description="Polar residues" evidence="2">
    <location>
        <begin position="162"/>
        <end position="183"/>
    </location>
</feature>
<feature type="region of interest" description="Disordered" evidence="2">
    <location>
        <begin position="864"/>
        <end position="934"/>
    </location>
</feature>
<evidence type="ECO:0000256" key="1">
    <source>
        <dbReference type="ARBA" id="ARBA00023054"/>
    </source>
</evidence>
<feature type="compositionally biased region" description="Polar residues" evidence="2">
    <location>
        <begin position="864"/>
        <end position="876"/>
    </location>
</feature>
<keyword evidence="1" id="KW-0175">Coiled coil</keyword>
<dbReference type="Proteomes" id="UP000054166">
    <property type="component" value="Unassembled WGS sequence"/>
</dbReference>
<dbReference type="GO" id="GO:0035493">
    <property type="term" value="P:SNARE complex assembly"/>
    <property type="evidence" value="ECO:0007669"/>
    <property type="project" value="TreeGrafter"/>
</dbReference>
<dbReference type="PANTHER" id="PTHR15157:SF5">
    <property type="entry name" value="UV RADIATION RESISTANCE-ASSOCIATED GENE PROTEIN"/>
    <property type="match status" value="1"/>
</dbReference>
<feature type="compositionally biased region" description="Polar residues" evidence="2">
    <location>
        <begin position="907"/>
        <end position="926"/>
    </location>
</feature>
<dbReference type="InParanoid" id="A0A0C3FKU9"/>
<gene>
    <name evidence="3" type="ORF">PILCRDRAFT_818278</name>
</gene>
<proteinExistence type="predicted"/>
<accession>A0A0C3FKU9</accession>
<name>A0A0C3FKU9_PILCF</name>
<feature type="compositionally biased region" description="Low complexity" evidence="2">
    <location>
        <begin position="314"/>
        <end position="326"/>
    </location>
</feature>
<feature type="compositionally biased region" description="Low complexity" evidence="2">
    <location>
        <begin position="133"/>
        <end position="161"/>
    </location>
</feature>
<evidence type="ECO:0000256" key="2">
    <source>
        <dbReference type="SAM" id="MobiDB-lite"/>
    </source>
</evidence>
<reference evidence="3 4" key="1">
    <citation type="submission" date="2014-04" db="EMBL/GenBank/DDBJ databases">
        <authorList>
            <consortium name="DOE Joint Genome Institute"/>
            <person name="Kuo A."/>
            <person name="Tarkka M."/>
            <person name="Buscot F."/>
            <person name="Kohler A."/>
            <person name="Nagy L.G."/>
            <person name="Floudas D."/>
            <person name="Copeland A."/>
            <person name="Barry K.W."/>
            <person name="Cichocki N."/>
            <person name="Veneault-Fourrey C."/>
            <person name="LaButti K."/>
            <person name="Lindquist E.A."/>
            <person name="Lipzen A."/>
            <person name="Lundell T."/>
            <person name="Morin E."/>
            <person name="Murat C."/>
            <person name="Sun H."/>
            <person name="Tunlid A."/>
            <person name="Henrissat B."/>
            <person name="Grigoriev I.V."/>
            <person name="Hibbett D.S."/>
            <person name="Martin F."/>
            <person name="Nordberg H.P."/>
            <person name="Cantor M.N."/>
            <person name="Hua S.X."/>
        </authorList>
    </citation>
    <scope>NUCLEOTIDE SEQUENCE [LARGE SCALE GENOMIC DNA]</scope>
    <source>
        <strain evidence="3 4">F 1598</strain>
    </source>
</reference>
<organism evidence="3 4">
    <name type="scientific">Piloderma croceum (strain F 1598)</name>
    <dbReference type="NCBI Taxonomy" id="765440"/>
    <lineage>
        <taxon>Eukaryota</taxon>
        <taxon>Fungi</taxon>
        <taxon>Dikarya</taxon>
        <taxon>Basidiomycota</taxon>
        <taxon>Agaricomycotina</taxon>
        <taxon>Agaricomycetes</taxon>
        <taxon>Agaricomycetidae</taxon>
        <taxon>Atheliales</taxon>
        <taxon>Atheliaceae</taxon>
        <taxon>Piloderma</taxon>
    </lineage>
</organism>
<feature type="compositionally biased region" description="Low complexity" evidence="2">
    <location>
        <begin position="888"/>
        <end position="899"/>
    </location>
</feature>
<dbReference type="HOGENOM" id="CLU_011081_0_0_1"/>
<feature type="region of interest" description="Disordered" evidence="2">
    <location>
        <begin position="85"/>
        <end position="183"/>
    </location>
</feature>
<dbReference type="EMBL" id="KN832987">
    <property type="protein sequence ID" value="KIM84680.1"/>
    <property type="molecule type" value="Genomic_DNA"/>
</dbReference>
<protein>
    <submittedName>
        <fullName evidence="3">Uncharacterized protein</fullName>
    </submittedName>
</protein>
<dbReference type="STRING" id="765440.A0A0C3FKU9"/>
<feature type="region of interest" description="Disordered" evidence="2">
    <location>
        <begin position="960"/>
        <end position="1039"/>
    </location>
</feature>
<feature type="region of interest" description="Disordered" evidence="2">
    <location>
        <begin position="219"/>
        <end position="373"/>
    </location>
</feature>
<dbReference type="GO" id="GO:0000149">
    <property type="term" value="F:SNARE binding"/>
    <property type="evidence" value="ECO:0007669"/>
    <property type="project" value="TreeGrafter"/>
</dbReference>